<evidence type="ECO:0000256" key="1">
    <source>
        <dbReference type="SAM" id="SignalP"/>
    </source>
</evidence>
<evidence type="ECO:0000313" key="4">
    <source>
        <dbReference type="EMBL" id="KAF2672668.1"/>
    </source>
</evidence>
<dbReference type="EMBL" id="MU004231">
    <property type="protein sequence ID" value="KAF2672668.1"/>
    <property type="molecule type" value="Genomic_DNA"/>
</dbReference>
<protein>
    <submittedName>
        <fullName evidence="4">Calcineurin-like phosphoesterase</fullName>
    </submittedName>
</protein>
<dbReference type="GO" id="GO:0016787">
    <property type="term" value="F:hydrolase activity"/>
    <property type="evidence" value="ECO:0007669"/>
    <property type="project" value="InterPro"/>
</dbReference>
<gene>
    <name evidence="4" type="ORF">BT63DRAFT_396399</name>
</gene>
<dbReference type="OrthoDB" id="7722975at2759"/>
<dbReference type="InterPro" id="IPR036907">
    <property type="entry name" value="5'-Nucleotdase_C_sf"/>
</dbReference>
<dbReference type="AlphaFoldDB" id="A0A6A6UNL4"/>
<feature type="domain" description="Calcineurin-like phosphoesterase" evidence="2">
    <location>
        <begin position="62"/>
        <end position="290"/>
    </location>
</feature>
<dbReference type="InterPro" id="IPR014485">
    <property type="entry name" value="Pesterase_C1039"/>
</dbReference>
<dbReference type="InterPro" id="IPR029052">
    <property type="entry name" value="Metallo-depent_PP-like"/>
</dbReference>
<dbReference type="InterPro" id="IPR006179">
    <property type="entry name" value="5_nucleotidase/apyrase"/>
</dbReference>
<dbReference type="Pfam" id="PF00149">
    <property type="entry name" value="Metallophos"/>
    <property type="match status" value="1"/>
</dbReference>
<dbReference type="Proteomes" id="UP000799302">
    <property type="component" value="Unassembled WGS sequence"/>
</dbReference>
<sequence>MMTIFLALIFVFSFFAEIAYSCEECAPTNKPVTQTRLVRRMQPGALNATSGPKSPLEWGQINFLQTTDTHGWLEGHLKEPNHGADWGDIVSFTKSMKKTASDLGVDLLLIDTGDLHDGAGLSDSTSPNGLVSLPLFEQIEYDLLTIGNHELYVTEIAYEHFNQFAKVYGERYVTSNVKILNPATNQFEYVGHPYRYFTTDQGLRIMAFGVLFDFTGNSNVSQITRAADLIQLQWFKDALNYSQPIDMFLVIGHNPIRTTESTSTMGIIYQAIRQTNPDTPITVFGGHTHIRDAFVYDNKAVGLESGRYCETLGWMAISGFDLDSYNATEDCERPKPTKEAIVVQTGPAAANLSLSKSDSSLRYARRYIDWNRLSFEYHAKGSQLAGFDTQQGVAVSAEIIALRQQQNLSTIYGCAPATYCVSCRPFGTEGNIFSLLADVLSLIVVNSTREAIPRLIFINTGSVRFDLTQGPFTLDDSYIVSPFKNAVRYIPEVSYDIATKVLGILNALPYIKKRDLETRDFGFEPLNLLDSQFSCENPSLPASGLHKRSLPVVKRDTKPSPGYTTTDDFGTDGDDTIHAKIPYYSKPNALQVNASFPTDGSVPETIDLVFLDFLAPNILSALSSLGANYSKSDIQNYMLPDFTTNNFLATYAKLKWQENINNCPLGNGVGT</sequence>
<dbReference type="PANTHER" id="PTHR11575">
    <property type="entry name" value="5'-NUCLEOTIDASE-RELATED"/>
    <property type="match status" value="1"/>
</dbReference>
<evidence type="ECO:0000259" key="3">
    <source>
        <dbReference type="Pfam" id="PF21953"/>
    </source>
</evidence>
<dbReference type="Pfam" id="PF21953">
    <property type="entry name" value="NadN_nucleosid_C"/>
    <property type="match status" value="1"/>
</dbReference>
<dbReference type="InterPro" id="IPR004843">
    <property type="entry name" value="Calcineurin-like_PHP"/>
</dbReference>
<dbReference type="PANTHER" id="PTHR11575:SF22">
    <property type="entry name" value="ADL392WP"/>
    <property type="match status" value="1"/>
</dbReference>
<dbReference type="Gene3D" id="3.60.21.10">
    <property type="match status" value="1"/>
</dbReference>
<dbReference type="GO" id="GO:0005829">
    <property type="term" value="C:cytosol"/>
    <property type="evidence" value="ECO:0007669"/>
    <property type="project" value="TreeGrafter"/>
</dbReference>
<dbReference type="SUPFAM" id="SSF55816">
    <property type="entry name" value="5'-nucleotidase (syn. UDP-sugar hydrolase), C-terminal domain"/>
    <property type="match status" value="1"/>
</dbReference>
<feature type="chain" id="PRO_5025475954" evidence="1">
    <location>
        <begin position="22"/>
        <end position="671"/>
    </location>
</feature>
<keyword evidence="1" id="KW-0732">Signal</keyword>
<feature type="domain" description="Putative 5'-nucleotidase C-terminal" evidence="3">
    <location>
        <begin position="418"/>
        <end position="619"/>
    </location>
</feature>
<feature type="signal peptide" evidence="1">
    <location>
        <begin position="1"/>
        <end position="21"/>
    </location>
</feature>
<dbReference type="InterPro" id="IPR053828">
    <property type="entry name" value="Nucleosidase_C"/>
</dbReference>
<dbReference type="SUPFAM" id="SSF56300">
    <property type="entry name" value="Metallo-dependent phosphatases"/>
    <property type="match status" value="1"/>
</dbReference>
<name>A0A6A6UNL4_9PEZI</name>
<accession>A0A6A6UNL4</accession>
<evidence type="ECO:0000313" key="5">
    <source>
        <dbReference type="Proteomes" id="UP000799302"/>
    </source>
</evidence>
<organism evidence="4 5">
    <name type="scientific">Microthyrium microscopicum</name>
    <dbReference type="NCBI Taxonomy" id="703497"/>
    <lineage>
        <taxon>Eukaryota</taxon>
        <taxon>Fungi</taxon>
        <taxon>Dikarya</taxon>
        <taxon>Ascomycota</taxon>
        <taxon>Pezizomycotina</taxon>
        <taxon>Dothideomycetes</taxon>
        <taxon>Dothideomycetes incertae sedis</taxon>
        <taxon>Microthyriales</taxon>
        <taxon>Microthyriaceae</taxon>
        <taxon>Microthyrium</taxon>
    </lineage>
</organism>
<dbReference type="GO" id="GO:0009166">
    <property type="term" value="P:nucleotide catabolic process"/>
    <property type="evidence" value="ECO:0007669"/>
    <property type="project" value="InterPro"/>
</dbReference>
<dbReference type="Gene3D" id="3.90.780.10">
    <property type="entry name" value="5'-Nucleotidase, C-terminal domain"/>
    <property type="match status" value="2"/>
</dbReference>
<proteinExistence type="predicted"/>
<reference evidence="4" key="1">
    <citation type="journal article" date="2020" name="Stud. Mycol.">
        <title>101 Dothideomycetes genomes: a test case for predicting lifestyles and emergence of pathogens.</title>
        <authorList>
            <person name="Haridas S."/>
            <person name="Albert R."/>
            <person name="Binder M."/>
            <person name="Bloem J."/>
            <person name="Labutti K."/>
            <person name="Salamov A."/>
            <person name="Andreopoulos B."/>
            <person name="Baker S."/>
            <person name="Barry K."/>
            <person name="Bills G."/>
            <person name="Bluhm B."/>
            <person name="Cannon C."/>
            <person name="Castanera R."/>
            <person name="Culley D."/>
            <person name="Daum C."/>
            <person name="Ezra D."/>
            <person name="Gonzalez J."/>
            <person name="Henrissat B."/>
            <person name="Kuo A."/>
            <person name="Liang C."/>
            <person name="Lipzen A."/>
            <person name="Lutzoni F."/>
            <person name="Magnuson J."/>
            <person name="Mondo S."/>
            <person name="Nolan M."/>
            <person name="Ohm R."/>
            <person name="Pangilinan J."/>
            <person name="Park H.-J."/>
            <person name="Ramirez L."/>
            <person name="Alfaro M."/>
            <person name="Sun H."/>
            <person name="Tritt A."/>
            <person name="Yoshinaga Y."/>
            <person name="Zwiers L.-H."/>
            <person name="Turgeon B."/>
            <person name="Goodwin S."/>
            <person name="Spatafora J."/>
            <person name="Crous P."/>
            <person name="Grigoriev I."/>
        </authorList>
    </citation>
    <scope>NUCLEOTIDE SEQUENCE</scope>
    <source>
        <strain evidence="4">CBS 115976</strain>
    </source>
</reference>
<dbReference type="PIRSF" id="PIRSF017316">
    <property type="entry name" value="Pesterase_C1039"/>
    <property type="match status" value="1"/>
</dbReference>
<evidence type="ECO:0000259" key="2">
    <source>
        <dbReference type="Pfam" id="PF00149"/>
    </source>
</evidence>
<keyword evidence="5" id="KW-1185">Reference proteome</keyword>